<proteinExistence type="predicted"/>
<dbReference type="Gramene" id="KMT01962">
    <property type="protein sequence ID" value="KMT01962"/>
    <property type="gene ID" value="BVRB_9g209100"/>
</dbReference>
<dbReference type="Proteomes" id="UP000035740">
    <property type="component" value="Chromosome 9"/>
</dbReference>
<dbReference type="OMA" id="HACTEIK"/>
<dbReference type="OrthoDB" id="1727220at2759"/>
<accession>A0A0J8BLG8</accession>
<protein>
    <recommendedName>
        <fullName evidence="3">Aminotransferase-like plant mobile domain-containing protein</fullName>
    </recommendedName>
</protein>
<gene>
    <name evidence="1" type="ORF">BVRB_9g209100</name>
</gene>
<sequence>MVRFESIKTSTGDHMETVDDANDEPKIQFRPFIPVIGPFAKDWVVSNYPPSLKYWWKDICKGNSSAQRPSKLVLLASHHHACTEIKSLPTLHARISQKEVRWSPNMHIGVEFRHIPCYWEWLEDILRHFKNALSRIHLLDDVYASMLVYKCNSSVMQTFCESWCPLTNIVLLSEGEMSIRLWDIYVLGGLPISSLLYDEVIPAKALEESKAEHDLRLPHSCTYLFEAFRHLTTKSNRSGVTLEEWCRFWFCDSPRYSTPPESTRKRAIYPVYDKD</sequence>
<evidence type="ECO:0000313" key="2">
    <source>
        <dbReference type="Proteomes" id="UP000035740"/>
    </source>
</evidence>
<keyword evidence="2" id="KW-1185">Reference proteome</keyword>
<evidence type="ECO:0000313" key="1">
    <source>
        <dbReference type="EMBL" id="KMT01962.1"/>
    </source>
</evidence>
<reference evidence="1 2" key="1">
    <citation type="journal article" date="2014" name="Nature">
        <title>The genome of the recently domesticated crop plant sugar beet (Beta vulgaris).</title>
        <authorList>
            <person name="Dohm J.C."/>
            <person name="Minoche A.E."/>
            <person name="Holtgrawe D."/>
            <person name="Capella-Gutierrez S."/>
            <person name="Zakrzewski F."/>
            <person name="Tafer H."/>
            <person name="Rupp O."/>
            <person name="Sorensen T.R."/>
            <person name="Stracke R."/>
            <person name="Reinhardt R."/>
            <person name="Goesmann A."/>
            <person name="Kraft T."/>
            <person name="Schulz B."/>
            <person name="Stadler P.F."/>
            <person name="Schmidt T."/>
            <person name="Gabaldon T."/>
            <person name="Lehrach H."/>
            <person name="Weisshaar B."/>
            <person name="Himmelbauer H."/>
        </authorList>
    </citation>
    <scope>NUCLEOTIDE SEQUENCE [LARGE SCALE GENOMIC DNA]</scope>
    <source>
        <tissue evidence="1">Taproot</tissue>
    </source>
</reference>
<dbReference type="AlphaFoldDB" id="A0A0J8BLG8"/>
<dbReference type="EMBL" id="KQ090190">
    <property type="protein sequence ID" value="KMT01962.1"/>
    <property type="molecule type" value="Genomic_DNA"/>
</dbReference>
<name>A0A0J8BLG8_BETVV</name>
<organism evidence="1 2">
    <name type="scientific">Beta vulgaris subsp. vulgaris</name>
    <name type="common">Beet</name>
    <dbReference type="NCBI Taxonomy" id="3555"/>
    <lineage>
        <taxon>Eukaryota</taxon>
        <taxon>Viridiplantae</taxon>
        <taxon>Streptophyta</taxon>
        <taxon>Embryophyta</taxon>
        <taxon>Tracheophyta</taxon>
        <taxon>Spermatophyta</taxon>
        <taxon>Magnoliopsida</taxon>
        <taxon>eudicotyledons</taxon>
        <taxon>Gunneridae</taxon>
        <taxon>Pentapetalae</taxon>
        <taxon>Caryophyllales</taxon>
        <taxon>Chenopodiaceae</taxon>
        <taxon>Betoideae</taxon>
        <taxon>Beta</taxon>
    </lineage>
</organism>
<evidence type="ECO:0008006" key="3">
    <source>
        <dbReference type="Google" id="ProtNLM"/>
    </source>
</evidence>